<keyword evidence="2" id="KW-1185">Reference proteome</keyword>
<sequence>MFTSLDAQANAYELVRRSARTLVSLTFLMSSYTALRRVLYGTKSLPIVFPQLQKLCGTLENGRWFAIPLGTFPRLQMLCDKLHSAWQQRAGGTAHALASLVMQIELPELTTLATHTAAGMDLVPANVPNLRSAEYSIQPFSAERLRDEAVSAQLHRLLLLPHLHRLLLHDQIPTVSVRTDQVDLWHYELRYLNVGLITVSFGDQALSNTLHTLAMYVIRNKTLIIDRRPSEVILARLPQLALVQVQADSLAVDGYLRGLGQQLRFPWSQDVAERVSVVETDLFERAT</sequence>
<evidence type="ECO:0000313" key="2">
    <source>
        <dbReference type="Proteomes" id="UP000193922"/>
    </source>
</evidence>
<dbReference type="GeneID" id="63806736"/>
<dbReference type="Proteomes" id="UP000193922">
    <property type="component" value="Unassembled WGS sequence"/>
</dbReference>
<gene>
    <name evidence="1" type="ORF">DL89DRAFT_290514</name>
</gene>
<dbReference type="RefSeq" id="XP_040745993.1">
    <property type="nucleotide sequence ID" value="XM_040890088.1"/>
</dbReference>
<reference evidence="1 2" key="1">
    <citation type="submission" date="2016-07" db="EMBL/GenBank/DDBJ databases">
        <title>Pervasive Adenine N6-methylation of Active Genes in Fungi.</title>
        <authorList>
            <consortium name="DOE Joint Genome Institute"/>
            <person name="Mondo S.J."/>
            <person name="Dannebaum R.O."/>
            <person name="Kuo R.C."/>
            <person name="Labutti K."/>
            <person name="Haridas S."/>
            <person name="Kuo A."/>
            <person name="Salamov A."/>
            <person name="Ahrendt S.R."/>
            <person name="Lipzen A."/>
            <person name="Sullivan W."/>
            <person name="Andreopoulos W.B."/>
            <person name="Clum A."/>
            <person name="Lindquist E."/>
            <person name="Daum C."/>
            <person name="Ramamoorthy G.K."/>
            <person name="Gryganskyi A."/>
            <person name="Culley D."/>
            <person name="Magnuson J.K."/>
            <person name="James T.Y."/>
            <person name="O'Malley M.A."/>
            <person name="Stajich J.E."/>
            <person name="Spatafora J.W."/>
            <person name="Visel A."/>
            <person name="Grigoriev I.V."/>
        </authorList>
    </citation>
    <scope>NUCLEOTIDE SEQUENCE [LARGE SCALE GENOMIC DNA]</scope>
    <source>
        <strain evidence="1 2">ATCC 12442</strain>
    </source>
</reference>
<name>A0A1Y1WGI8_9FUNG</name>
<protein>
    <submittedName>
        <fullName evidence="1">Uncharacterized protein</fullName>
    </submittedName>
</protein>
<dbReference type="AlphaFoldDB" id="A0A1Y1WGI8"/>
<dbReference type="OrthoDB" id="5521262at2759"/>
<organism evidence="1 2">
    <name type="scientific">Linderina pennispora</name>
    <dbReference type="NCBI Taxonomy" id="61395"/>
    <lineage>
        <taxon>Eukaryota</taxon>
        <taxon>Fungi</taxon>
        <taxon>Fungi incertae sedis</taxon>
        <taxon>Zoopagomycota</taxon>
        <taxon>Kickxellomycotina</taxon>
        <taxon>Kickxellomycetes</taxon>
        <taxon>Kickxellales</taxon>
        <taxon>Kickxellaceae</taxon>
        <taxon>Linderina</taxon>
    </lineage>
</organism>
<accession>A0A1Y1WGI8</accession>
<dbReference type="EMBL" id="MCFD01000002">
    <property type="protein sequence ID" value="ORX72653.1"/>
    <property type="molecule type" value="Genomic_DNA"/>
</dbReference>
<evidence type="ECO:0000313" key="1">
    <source>
        <dbReference type="EMBL" id="ORX72653.1"/>
    </source>
</evidence>
<comment type="caution">
    <text evidence="1">The sequence shown here is derived from an EMBL/GenBank/DDBJ whole genome shotgun (WGS) entry which is preliminary data.</text>
</comment>
<proteinExistence type="predicted"/>